<sequence length="186" mass="20392">MIIPLRDALLRRFSNLPAGFGSGFELSFSAGLSAWAHRADTPSPPGEKRRSPCLFGLAPCGVYHAAFITDRAVRSYRTFSPLPRLREAVCSLLHWPSRWLEPSVPDVIRHTALRSSDFPLPCLASRLARQRSSGRLPLKCIASPPSKIAAKGFSRGHRGGLDRFQSVKAACDGVSLQNLVRQAFTP</sequence>
<keyword evidence="2" id="KW-1185">Reference proteome</keyword>
<organism evidence="1 2">
    <name type="scientific">Edaphobacter modestus</name>
    <dbReference type="NCBI Taxonomy" id="388466"/>
    <lineage>
        <taxon>Bacteria</taxon>
        <taxon>Pseudomonadati</taxon>
        <taxon>Acidobacteriota</taxon>
        <taxon>Terriglobia</taxon>
        <taxon>Terriglobales</taxon>
        <taxon>Acidobacteriaceae</taxon>
        <taxon>Edaphobacter</taxon>
    </lineage>
</organism>
<evidence type="ECO:0000313" key="1">
    <source>
        <dbReference type="EMBL" id="RZU41679.1"/>
    </source>
</evidence>
<evidence type="ECO:0000313" key="2">
    <source>
        <dbReference type="Proteomes" id="UP000292958"/>
    </source>
</evidence>
<reference evidence="1 2" key="1">
    <citation type="submission" date="2019-02" db="EMBL/GenBank/DDBJ databases">
        <title>Genomic Encyclopedia of Archaeal and Bacterial Type Strains, Phase II (KMG-II): from individual species to whole genera.</title>
        <authorList>
            <person name="Goeker M."/>
        </authorList>
    </citation>
    <scope>NUCLEOTIDE SEQUENCE [LARGE SCALE GENOMIC DNA]</scope>
    <source>
        <strain evidence="1 2">DSM 18101</strain>
    </source>
</reference>
<comment type="caution">
    <text evidence="1">The sequence shown here is derived from an EMBL/GenBank/DDBJ whole genome shotgun (WGS) entry which is preliminary data.</text>
</comment>
<accession>A0A4Q7YX74</accession>
<dbReference type="AntiFam" id="ANF00041">
    <property type="entry name" value="Antisense to RNaseP"/>
</dbReference>
<dbReference type="EMBL" id="SHKW01000001">
    <property type="protein sequence ID" value="RZU41679.1"/>
    <property type="molecule type" value="Genomic_DNA"/>
</dbReference>
<gene>
    <name evidence="1" type="ORF">BDD14_3205</name>
</gene>
<proteinExistence type="predicted"/>
<name>A0A4Q7YX74_9BACT</name>
<dbReference type="AlphaFoldDB" id="A0A4Q7YX74"/>
<dbReference type="Proteomes" id="UP000292958">
    <property type="component" value="Unassembled WGS sequence"/>
</dbReference>
<protein>
    <submittedName>
        <fullName evidence="1">Uncharacterized protein</fullName>
    </submittedName>
</protein>